<dbReference type="Pfam" id="PF16035">
    <property type="entry name" value="Chalcone_2"/>
    <property type="match status" value="1"/>
</dbReference>
<dbReference type="InterPro" id="IPR036298">
    <property type="entry name" value="Chalcone_isomerase_sf"/>
</dbReference>
<comment type="caution">
    <text evidence="3">The sequence shown here is derived from an EMBL/GenBank/DDBJ whole genome shotgun (WGS) entry which is preliminary data.</text>
</comment>
<reference evidence="3 4" key="1">
    <citation type="submission" date="2018-02" db="EMBL/GenBank/DDBJ databases">
        <title>Draft genome sequences of Elsinoe sp., causing black scab on jojoba.</title>
        <authorList>
            <person name="Stodart B."/>
            <person name="Jeffress S."/>
            <person name="Ash G."/>
            <person name="Arun Chinnappa K."/>
        </authorList>
    </citation>
    <scope>NUCLEOTIDE SEQUENCE [LARGE SCALE GENOMIC DNA]</scope>
    <source>
        <strain evidence="3 4">Hillstone_2</strain>
    </source>
</reference>
<dbReference type="SUPFAM" id="SSF54626">
    <property type="entry name" value="Chalcone isomerase"/>
    <property type="match status" value="1"/>
</dbReference>
<dbReference type="InterPro" id="IPR016088">
    <property type="entry name" value="Chalcone_isomerase_3-sand"/>
</dbReference>
<dbReference type="GO" id="GO:0016872">
    <property type="term" value="F:intramolecular lyase activity"/>
    <property type="evidence" value="ECO:0007669"/>
    <property type="project" value="InterPro"/>
</dbReference>
<feature type="transmembrane region" description="Helical" evidence="1">
    <location>
        <begin position="83"/>
        <end position="103"/>
    </location>
</feature>
<dbReference type="PANTHER" id="PTHR47284:SF3">
    <property type="entry name" value="FATTY-ACID-BINDING PROTEIN 2"/>
    <property type="match status" value="1"/>
</dbReference>
<proteinExistence type="predicted"/>
<keyword evidence="1" id="KW-1133">Transmembrane helix</keyword>
<name>A0A4U7ALA7_9PEZI</name>
<feature type="domain" description="Chalcone isomerase" evidence="2">
    <location>
        <begin position="197"/>
        <end position="410"/>
    </location>
</feature>
<keyword evidence="3" id="KW-0413">Isomerase</keyword>
<protein>
    <submittedName>
        <fullName evidence="3">Chalcone isomerase-like protein</fullName>
    </submittedName>
</protein>
<evidence type="ECO:0000256" key="1">
    <source>
        <dbReference type="SAM" id="Phobius"/>
    </source>
</evidence>
<dbReference type="PANTHER" id="PTHR47284">
    <property type="entry name" value="FATTY-ACID-BINDING PROTEIN 2"/>
    <property type="match status" value="1"/>
</dbReference>
<dbReference type="Proteomes" id="UP000308133">
    <property type="component" value="Unassembled WGS sequence"/>
</dbReference>
<dbReference type="InterPro" id="IPR016087">
    <property type="entry name" value="Chalcone_isomerase"/>
</dbReference>
<sequence>MRMLSSRWKHLQPLSIPAQTARIGPRFASRYSQPGARSATATANAFANTESITAGRTGSDPYIKDDSVEWEKKQEYHIKRIRYASFGLFFSALATGVIAYQVVDAMQKEDQRKASRLQLDASSDSNAKFQGLPVHVIGAGDDKRIIAEGPQDVDLVETGTSSVPYFPKTIFLPNAGSTTGSSQPNSAANPGNLRNDEEYSLVGLGIRTVSFLSIQVYVMGLYVRTADLSPLQSKLIHYINDSASTLVPSEKEELKAALLDPVKSTEIWEAFLSKSQVKSAWRISPTRSTDFAHLRDGWITGIKKGTQAAQAAIKDKAAGPTETEYESESFGEAVKAFKDIFQGGGKTAKGSVVTLARDSNGALDIYFEDPSRNEGQEKLGRATDPRISKLVWLGYLAGKNVSSEAARRGVADGCLALASRPVGSAETMVT</sequence>
<evidence type="ECO:0000259" key="2">
    <source>
        <dbReference type="Pfam" id="PF16035"/>
    </source>
</evidence>
<gene>
    <name evidence="3" type="ORF">C1H76_9054</name>
</gene>
<dbReference type="EMBL" id="PTQR01000126">
    <property type="protein sequence ID" value="TKX18793.1"/>
    <property type="molecule type" value="Genomic_DNA"/>
</dbReference>
<dbReference type="AlphaFoldDB" id="A0A4U7ALA7"/>
<evidence type="ECO:0000313" key="4">
    <source>
        <dbReference type="Proteomes" id="UP000308133"/>
    </source>
</evidence>
<evidence type="ECO:0000313" key="3">
    <source>
        <dbReference type="EMBL" id="TKX18793.1"/>
    </source>
</evidence>
<accession>A0A4U7ALA7</accession>
<organism evidence="3 4">
    <name type="scientific">Elsinoe australis</name>
    <dbReference type="NCBI Taxonomy" id="40998"/>
    <lineage>
        <taxon>Eukaryota</taxon>
        <taxon>Fungi</taxon>
        <taxon>Dikarya</taxon>
        <taxon>Ascomycota</taxon>
        <taxon>Pezizomycotina</taxon>
        <taxon>Dothideomycetes</taxon>
        <taxon>Dothideomycetidae</taxon>
        <taxon>Myriangiales</taxon>
        <taxon>Elsinoaceae</taxon>
        <taxon>Elsinoe</taxon>
    </lineage>
</organism>
<keyword evidence="1" id="KW-0472">Membrane</keyword>
<dbReference type="Gene3D" id="3.50.70.10">
    <property type="match status" value="1"/>
</dbReference>
<keyword evidence="1" id="KW-0812">Transmembrane</keyword>